<dbReference type="EMBL" id="CP034185">
    <property type="protein sequence ID" value="AZI44477.1"/>
    <property type="molecule type" value="Genomic_DNA"/>
</dbReference>
<proteinExistence type="predicted"/>
<dbReference type="InterPro" id="IPR043129">
    <property type="entry name" value="ATPase_NBD"/>
</dbReference>
<dbReference type="OrthoDB" id="63487at2"/>
<geneLocation type="plasmid" evidence="2 3">
    <name>unnamed1</name>
</geneLocation>
<dbReference type="InterPro" id="IPR002731">
    <property type="entry name" value="ATPase_BadF"/>
</dbReference>
<dbReference type="Proteomes" id="UP000276417">
    <property type="component" value="Plasmid unnamed1"/>
</dbReference>
<dbReference type="PANTHER" id="PTHR43190:SF3">
    <property type="entry name" value="N-ACETYL-D-GLUCOSAMINE KINASE"/>
    <property type="match status" value="1"/>
</dbReference>
<dbReference type="InterPro" id="IPR052519">
    <property type="entry name" value="Euk-type_GlcNAc_Kinase"/>
</dbReference>
<dbReference type="KEGG" id="dph:EHF33_16305"/>
<dbReference type="SUPFAM" id="SSF53067">
    <property type="entry name" value="Actin-like ATPase domain"/>
    <property type="match status" value="1"/>
</dbReference>
<dbReference type="AlphaFoldDB" id="A0A3G8YJK1"/>
<feature type="domain" description="ATPase BadF/BadG/BcrA/BcrD type" evidence="1">
    <location>
        <begin position="37"/>
        <end position="294"/>
    </location>
</feature>
<dbReference type="PANTHER" id="PTHR43190">
    <property type="entry name" value="N-ACETYL-D-GLUCOSAMINE KINASE"/>
    <property type="match status" value="1"/>
</dbReference>
<evidence type="ECO:0000313" key="3">
    <source>
        <dbReference type="Proteomes" id="UP000276417"/>
    </source>
</evidence>
<accession>A0A3G8YJK1</accession>
<reference evidence="2 3" key="1">
    <citation type="submission" date="2018-11" db="EMBL/GenBank/DDBJ databases">
        <title>Deinococcus shelandsis sp. nov., isolated from South Shetland Islands soil of Antarctica.</title>
        <authorList>
            <person name="Tian J."/>
        </authorList>
    </citation>
    <scope>NUCLEOTIDE SEQUENCE [LARGE SCALE GENOMIC DNA]</scope>
    <source>
        <strain evidence="2 3">S14-83T</strain>
        <plasmid evidence="2 3">unnamed1</plasmid>
    </source>
</reference>
<dbReference type="Gene3D" id="3.30.420.40">
    <property type="match status" value="2"/>
</dbReference>
<name>A0A3G8YJK1_9DEIO</name>
<keyword evidence="2" id="KW-0614">Plasmid</keyword>
<protein>
    <recommendedName>
        <fullName evidence="1">ATPase BadF/BadG/BcrA/BcrD type domain-containing protein</fullName>
    </recommendedName>
</protein>
<keyword evidence="3" id="KW-1185">Reference proteome</keyword>
<evidence type="ECO:0000259" key="1">
    <source>
        <dbReference type="Pfam" id="PF01869"/>
    </source>
</evidence>
<sequence length="329" mass="34506">MCLRVVNFTNQIPLCSVESNFKAGRRVSGPPTLLSLDLGASSSKWALYAGEEYLAEGKAVPLSGHLYTPEARQQMAEGLASIRAEVQGRPAALVAGVTGLQAEYAPMIAELLSRTFGLPPAAVYVTDDLHLAYSAHFAAGSGTLVYAGTGSMAYHRTAREDVIRAGGHGFLIDDAGGAFWQGRQGLKVALRQADEGQPEGRLAAALYGVIGSWHWPDIRAYVYAGGRAAVARLAPAVYAAALDNDPEAQTIENRAGEELARLGRVVTRQVGNDQVAAAGGAFNPLVKRAFVKQLGAQLQLVPSVSPLLGGPALARSLGFFAPSSQGVQP</sequence>
<gene>
    <name evidence="2" type="ORF">EHF33_16305</name>
</gene>
<evidence type="ECO:0000313" key="2">
    <source>
        <dbReference type="EMBL" id="AZI44477.1"/>
    </source>
</evidence>
<dbReference type="Pfam" id="PF01869">
    <property type="entry name" value="BcrAD_BadFG"/>
    <property type="match status" value="1"/>
</dbReference>
<organism evidence="2 3">
    <name type="scientific">Deinococcus psychrotolerans</name>
    <dbReference type="NCBI Taxonomy" id="2489213"/>
    <lineage>
        <taxon>Bacteria</taxon>
        <taxon>Thermotogati</taxon>
        <taxon>Deinococcota</taxon>
        <taxon>Deinococci</taxon>
        <taxon>Deinococcales</taxon>
        <taxon>Deinococcaceae</taxon>
        <taxon>Deinococcus</taxon>
    </lineage>
</organism>